<comment type="caution">
    <text evidence="1">The sequence shown here is derived from an EMBL/GenBank/DDBJ whole genome shotgun (WGS) entry which is preliminary data.</text>
</comment>
<protein>
    <recommendedName>
        <fullName evidence="3">B30.2/SPRY domain-containing protein</fullName>
    </recommendedName>
</protein>
<reference evidence="1 2" key="1">
    <citation type="journal article" date="2012" name="Genome Biol.">
        <title>Genome and low-iron response of an oceanic diatom adapted to chronic iron limitation.</title>
        <authorList>
            <person name="Lommer M."/>
            <person name="Specht M."/>
            <person name="Roy A.S."/>
            <person name="Kraemer L."/>
            <person name="Andreson R."/>
            <person name="Gutowska M.A."/>
            <person name="Wolf J."/>
            <person name="Bergner S.V."/>
            <person name="Schilhabel M.B."/>
            <person name="Klostermeier U.C."/>
            <person name="Beiko R.G."/>
            <person name="Rosenstiel P."/>
            <person name="Hippler M."/>
            <person name="Laroche J."/>
        </authorList>
    </citation>
    <scope>NUCLEOTIDE SEQUENCE [LARGE SCALE GENOMIC DNA]</scope>
    <source>
        <strain evidence="1 2">CCMP1005</strain>
    </source>
</reference>
<name>K0T0F6_THAOC</name>
<evidence type="ECO:0008006" key="3">
    <source>
        <dbReference type="Google" id="ProtNLM"/>
    </source>
</evidence>
<sequence>MPGLDANEYETFSFIQVPELYPDFLDRRSDDWGDGNVHACEYWAYNGQTYWANWANSQEEEDESFVESWEGMESCMTGDTVGMLFNLDEGTLSVYKNNRRLGIMKDGLLGPYCWYVVVADRIDAVAIKEAQIPRDQSSIEQSSTMTSAEL</sequence>
<dbReference type="InterPro" id="IPR013320">
    <property type="entry name" value="ConA-like_dom_sf"/>
</dbReference>
<dbReference type="Proteomes" id="UP000266841">
    <property type="component" value="Unassembled WGS sequence"/>
</dbReference>
<dbReference type="SUPFAM" id="SSF49899">
    <property type="entry name" value="Concanavalin A-like lectins/glucanases"/>
    <property type="match status" value="1"/>
</dbReference>
<evidence type="ECO:0000313" key="1">
    <source>
        <dbReference type="EMBL" id="EJK63967.1"/>
    </source>
</evidence>
<keyword evidence="2" id="KW-1185">Reference proteome</keyword>
<dbReference type="EMBL" id="AGNL01017814">
    <property type="protein sequence ID" value="EJK63967.1"/>
    <property type="molecule type" value="Genomic_DNA"/>
</dbReference>
<dbReference type="InterPro" id="IPR043136">
    <property type="entry name" value="B30.2/SPRY_sf"/>
</dbReference>
<gene>
    <name evidence="1" type="ORF">THAOC_15348</name>
</gene>
<dbReference type="Gene3D" id="2.60.120.920">
    <property type="match status" value="1"/>
</dbReference>
<proteinExistence type="predicted"/>
<dbReference type="AlphaFoldDB" id="K0T0F6"/>
<accession>K0T0F6</accession>
<evidence type="ECO:0000313" key="2">
    <source>
        <dbReference type="Proteomes" id="UP000266841"/>
    </source>
</evidence>
<organism evidence="1 2">
    <name type="scientific">Thalassiosira oceanica</name>
    <name type="common">Marine diatom</name>
    <dbReference type="NCBI Taxonomy" id="159749"/>
    <lineage>
        <taxon>Eukaryota</taxon>
        <taxon>Sar</taxon>
        <taxon>Stramenopiles</taxon>
        <taxon>Ochrophyta</taxon>
        <taxon>Bacillariophyta</taxon>
        <taxon>Coscinodiscophyceae</taxon>
        <taxon>Thalassiosirophycidae</taxon>
        <taxon>Thalassiosirales</taxon>
        <taxon>Thalassiosiraceae</taxon>
        <taxon>Thalassiosira</taxon>
    </lineage>
</organism>